<organism evidence="1 2">
    <name type="scientific">Rhodococcus spelaei</name>
    <dbReference type="NCBI Taxonomy" id="2546320"/>
    <lineage>
        <taxon>Bacteria</taxon>
        <taxon>Bacillati</taxon>
        <taxon>Actinomycetota</taxon>
        <taxon>Actinomycetes</taxon>
        <taxon>Mycobacteriales</taxon>
        <taxon>Nocardiaceae</taxon>
        <taxon>Rhodococcus</taxon>
    </lineage>
</organism>
<dbReference type="RefSeq" id="WP_142103157.1">
    <property type="nucleotide sequence ID" value="NZ_VIGH01000012.1"/>
</dbReference>
<evidence type="ECO:0000313" key="2">
    <source>
        <dbReference type="Proteomes" id="UP000316256"/>
    </source>
</evidence>
<dbReference type="NCBIfam" id="NF047719">
    <property type="entry name" value="SCO6745_fam_HTH"/>
    <property type="match status" value="1"/>
</dbReference>
<name>A0A541AZF6_9NOCA</name>
<protein>
    <recommendedName>
        <fullName evidence="3">SalK</fullName>
    </recommendedName>
</protein>
<evidence type="ECO:0008006" key="3">
    <source>
        <dbReference type="Google" id="ProtNLM"/>
    </source>
</evidence>
<comment type="caution">
    <text evidence="1">The sequence shown here is derived from an EMBL/GenBank/DDBJ whole genome shotgun (WGS) entry which is preliminary data.</text>
</comment>
<dbReference type="OrthoDB" id="157052at2"/>
<keyword evidence="2" id="KW-1185">Reference proteome</keyword>
<proteinExistence type="predicted"/>
<dbReference type="EMBL" id="VIGH01000012">
    <property type="protein sequence ID" value="TQF65461.1"/>
    <property type="molecule type" value="Genomic_DNA"/>
</dbReference>
<dbReference type="AlphaFoldDB" id="A0A541AZF6"/>
<evidence type="ECO:0000313" key="1">
    <source>
        <dbReference type="EMBL" id="TQF65461.1"/>
    </source>
</evidence>
<gene>
    <name evidence="1" type="ORF">FK531_21585</name>
</gene>
<reference evidence="1 2" key="1">
    <citation type="submission" date="2019-06" db="EMBL/GenBank/DDBJ databases">
        <title>Rhodococcus spaelei sp. nov., isolated from a cave.</title>
        <authorList>
            <person name="Lee S.D."/>
        </authorList>
    </citation>
    <scope>NUCLEOTIDE SEQUENCE [LARGE SCALE GENOMIC DNA]</scope>
    <source>
        <strain evidence="1 2">C9-5</strain>
    </source>
</reference>
<accession>A0A541AZF6</accession>
<sequence length="288" mass="30325">MDAQSAGQAARTLDLIHGMSYFAPEANEALVVAGLHPGRMCYFAARSAAMGAVTGAVVAATFYNFNPQLVAKYIPAAWSLASPVQIVAARYRGVDAALRRLLGRDLLDSADLVEASELAATAARAIPAADGRPLYAAHAETSWPTAPHLVLWHALTLLREYRGDGHVAALQTAGLSGVEALVSHTATGAGFQEEFARTRRGWSEEQWAHARDRLSTRGLLAGSGELTAAGLALRERVEAVTDELSFAPWAALGADGAARLLEVGTAIRARIVAEGTFPADMFGPGVRV</sequence>
<dbReference type="InterPro" id="IPR054058">
    <property type="entry name" value="HTH_67"/>
</dbReference>
<dbReference type="Pfam" id="PF21863">
    <property type="entry name" value="HTH_67"/>
    <property type="match status" value="1"/>
</dbReference>
<dbReference type="Proteomes" id="UP000316256">
    <property type="component" value="Unassembled WGS sequence"/>
</dbReference>